<protein>
    <recommendedName>
        <fullName evidence="2">DUF4387 domain-containing protein</fullName>
    </recommendedName>
</protein>
<feature type="domain" description="DUF4387" evidence="2">
    <location>
        <begin position="95"/>
        <end position="188"/>
    </location>
</feature>
<feature type="region of interest" description="Disordered" evidence="1">
    <location>
        <begin position="1"/>
        <end position="20"/>
    </location>
</feature>
<dbReference type="AlphaFoldDB" id="A0A1F5L1R7"/>
<dbReference type="Pfam" id="PF14330">
    <property type="entry name" value="DUF4387"/>
    <property type="match status" value="1"/>
</dbReference>
<reference evidence="3 4" key="1">
    <citation type="journal article" date="2016" name="Sci. Rep.">
        <title>Penicillium arizonense, a new, genome sequenced fungal species, reveals a high chemical diversity in secreted metabolites.</title>
        <authorList>
            <person name="Grijseels S."/>
            <person name="Nielsen J.C."/>
            <person name="Randelovic M."/>
            <person name="Nielsen J."/>
            <person name="Nielsen K.F."/>
            <person name="Workman M."/>
            <person name="Frisvad J.C."/>
        </authorList>
    </citation>
    <scope>NUCLEOTIDE SEQUENCE [LARGE SCALE GENOMIC DNA]</scope>
    <source>
        <strain evidence="3 4">CBS 141311</strain>
    </source>
</reference>
<sequence length="193" mass="22078">MSKGRPVVTTRMTHQLHQSKRRIEQLESQFGTSRAHSYRASRSGNPRRGRGANTGFVVHHRKQFPGITKDQLESEDLAHLKLKAFPSEECTMLGIANIIRSKNSAPFELTLDIMFDTREAYERAKNANIFTDEPVIKLYHLLADGIITNTFFEPVLAWKYTLKRPWERSTVGERDTLGKQQHASLLYVNVPAN</sequence>
<dbReference type="STRING" id="1835702.A0A1F5L1R7"/>
<name>A0A1F5L1R7_PENAI</name>
<evidence type="ECO:0000313" key="4">
    <source>
        <dbReference type="Proteomes" id="UP000177622"/>
    </source>
</evidence>
<feature type="compositionally biased region" description="Polar residues" evidence="1">
    <location>
        <begin position="27"/>
        <end position="44"/>
    </location>
</feature>
<evidence type="ECO:0000256" key="1">
    <source>
        <dbReference type="SAM" id="MobiDB-lite"/>
    </source>
</evidence>
<dbReference type="EMBL" id="LXJU01000059">
    <property type="protein sequence ID" value="OGE47154.1"/>
    <property type="molecule type" value="Genomic_DNA"/>
</dbReference>
<keyword evidence="4" id="KW-1185">Reference proteome</keyword>
<dbReference type="InterPro" id="IPR025496">
    <property type="entry name" value="DUF4387"/>
</dbReference>
<comment type="caution">
    <text evidence="3">The sequence shown here is derived from an EMBL/GenBank/DDBJ whole genome shotgun (WGS) entry which is preliminary data.</text>
</comment>
<evidence type="ECO:0000259" key="2">
    <source>
        <dbReference type="Pfam" id="PF14330"/>
    </source>
</evidence>
<dbReference type="OrthoDB" id="5863171at2759"/>
<organism evidence="3 4">
    <name type="scientific">Penicillium arizonense</name>
    <dbReference type="NCBI Taxonomy" id="1835702"/>
    <lineage>
        <taxon>Eukaryota</taxon>
        <taxon>Fungi</taxon>
        <taxon>Dikarya</taxon>
        <taxon>Ascomycota</taxon>
        <taxon>Pezizomycotina</taxon>
        <taxon>Eurotiomycetes</taxon>
        <taxon>Eurotiomycetidae</taxon>
        <taxon>Eurotiales</taxon>
        <taxon>Aspergillaceae</taxon>
        <taxon>Penicillium</taxon>
    </lineage>
</organism>
<dbReference type="Proteomes" id="UP000177622">
    <property type="component" value="Unassembled WGS sequence"/>
</dbReference>
<accession>A0A1F5L1R7</accession>
<gene>
    <name evidence="3" type="ORF">PENARI_c059G02811</name>
</gene>
<proteinExistence type="predicted"/>
<dbReference type="GeneID" id="34582259"/>
<feature type="region of interest" description="Disordered" evidence="1">
    <location>
        <begin position="27"/>
        <end position="53"/>
    </location>
</feature>
<dbReference type="RefSeq" id="XP_022482618.1">
    <property type="nucleotide sequence ID" value="XM_022637525.1"/>
</dbReference>
<evidence type="ECO:0000313" key="3">
    <source>
        <dbReference type="EMBL" id="OGE47154.1"/>
    </source>
</evidence>